<dbReference type="EMBL" id="JABFCZ010000006">
    <property type="protein sequence ID" value="MBD1545938.1"/>
    <property type="molecule type" value="Genomic_DNA"/>
</dbReference>
<evidence type="ECO:0000259" key="3">
    <source>
        <dbReference type="PROSITE" id="PS50887"/>
    </source>
</evidence>
<dbReference type="Proteomes" id="UP000598467">
    <property type="component" value="Unassembled WGS sequence"/>
</dbReference>
<evidence type="ECO:0000259" key="2">
    <source>
        <dbReference type="PROSITE" id="PS50883"/>
    </source>
</evidence>
<keyword evidence="1" id="KW-0812">Transmembrane</keyword>
<dbReference type="Gene3D" id="3.30.70.270">
    <property type="match status" value="1"/>
</dbReference>
<dbReference type="CDD" id="cd01949">
    <property type="entry name" value="GGDEF"/>
    <property type="match status" value="1"/>
</dbReference>
<gene>
    <name evidence="4" type="ORF">HK439_06660</name>
</gene>
<proteinExistence type="predicted"/>
<dbReference type="InterPro" id="IPR052155">
    <property type="entry name" value="Biofilm_reg_signaling"/>
</dbReference>
<sequence length="802" mass="88495">MKIRSFLILSFLIATLVPSLIFSAWSYRDGVNREFAEVKDRHLLIARNLGFALERYHQDVVAAFESVSASLSSGMEMPGMTRLLRRLDMLCVLNVDSTNGEILEKLEVDPSGKQSRLPAELFSDLKSIAGRDRTTFTGVRADAKGRNVIFMVRDRGTYLAVGQISTDYFVSLGRNIAFGIKGHAAIVDQFGNVLAHPLHDWVASRKNIAKVSAVRRMMNGDTGIEQFYSPAMKGDMIAGLTSVPGPGWGVMVPQPVSEIYDKVYANQASVFLAIAAGLGITLLLGFVLARSISAPLENLVEKMKQNARHRQLNTVGGDIGMIPFTEIIDFRNSYNVMVRRVTKAGKRIEALAYTDTVTGLPNRLRLQALAAPILEGAGTSGPGGILILIDLDNFKEINDIHGREVGDEFLKACARKLSIVTGVLKAERALAGMDTDPVVARIGGDEFVIIVPGLNEEGAIEAFLDTLRTELTTPVPELPFISNSSASIGCVRFPRHGTDMEELIKRADIAMYHAKVSGKNKSEIYTPGIGTQSVAEMRRNLIAAIENDELVLEYQPKICARRQKVCGVEALVRWDHPQHGRLLPGIWIPAVSDSPAMSHLGEWAVERAMTDYRRLAGTGCDLFMSVNIGSKHFVAPDFVASIDAIRERLDFDPSRLEIEVTEDALFVSEDRAVKTFRELHERGYTVSIDDFGKGYSNIARLAQLPVDFLKIDRSIIVGAFEDIRTRSILEAIMTMAEELGCKTVAEGVETLQQAEFATRIGANCLQGYYFSDSMPIDTLVDWLEFQSDKAVQDYHERLKEAV</sequence>
<dbReference type="Gene3D" id="3.30.450.20">
    <property type="entry name" value="PAS domain"/>
    <property type="match status" value="1"/>
</dbReference>
<evidence type="ECO:0000313" key="5">
    <source>
        <dbReference type="Proteomes" id="UP000598467"/>
    </source>
</evidence>
<feature type="domain" description="GGDEF" evidence="3">
    <location>
        <begin position="382"/>
        <end position="527"/>
    </location>
</feature>
<dbReference type="RefSeq" id="WP_190290608.1">
    <property type="nucleotide sequence ID" value="NZ_JABFCZ010000006.1"/>
</dbReference>
<dbReference type="PROSITE" id="PS50887">
    <property type="entry name" value="GGDEF"/>
    <property type="match status" value="1"/>
</dbReference>
<feature type="domain" description="EAL" evidence="2">
    <location>
        <begin position="534"/>
        <end position="787"/>
    </location>
</feature>
<protein>
    <submittedName>
        <fullName evidence="4">EAL domain-containing protein</fullName>
    </submittedName>
</protein>
<keyword evidence="1" id="KW-1133">Transmembrane helix</keyword>
<dbReference type="InterPro" id="IPR000160">
    <property type="entry name" value="GGDEF_dom"/>
</dbReference>
<dbReference type="PROSITE" id="PS50883">
    <property type="entry name" value="EAL"/>
    <property type="match status" value="1"/>
</dbReference>
<dbReference type="SUPFAM" id="SSF55073">
    <property type="entry name" value="Nucleotide cyclase"/>
    <property type="match status" value="1"/>
</dbReference>
<accession>A0A926NZ44</accession>
<dbReference type="CDD" id="cd12912">
    <property type="entry name" value="PDC2_MCP_like"/>
    <property type="match status" value="1"/>
</dbReference>
<name>A0A926NZ44_9HYPH</name>
<dbReference type="CDD" id="cd01948">
    <property type="entry name" value="EAL"/>
    <property type="match status" value="1"/>
</dbReference>
<dbReference type="SMART" id="SM00052">
    <property type="entry name" value="EAL"/>
    <property type="match status" value="1"/>
</dbReference>
<dbReference type="SMART" id="SM00267">
    <property type="entry name" value="GGDEF"/>
    <property type="match status" value="1"/>
</dbReference>
<dbReference type="AlphaFoldDB" id="A0A926NZ44"/>
<dbReference type="InterPro" id="IPR029787">
    <property type="entry name" value="Nucleotide_cyclase"/>
</dbReference>
<dbReference type="Gene3D" id="3.20.20.450">
    <property type="entry name" value="EAL domain"/>
    <property type="match status" value="1"/>
</dbReference>
<dbReference type="Gene3D" id="6.10.340.10">
    <property type="match status" value="1"/>
</dbReference>
<reference evidence="4" key="1">
    <citation type="submission" date="2020-05" db="EMBL/GenBank/DDBJ databases">
        <title>Identification of trans-AT polyketide cluster in two marine bacteria, producers of a novel glutaramide-containing polyketide sesbanimide D and analogs.</title>
        <authorList>
            <person name="Kacar D."/>
            <person name="Rodriguez P."/>
            <person name="Canedo L."/>
            <person name="Gonzalez E."/>
            <person name="Galan B."/>
            <person name="De La Calle F."/>
            <person name="Garcia J.L."/>
        </authorList>
    </citation>
    <scope>NUCLEOTIDE SEQUENCE</scope>
    <source>
        <strain evidence="4">PHM038</strain>
    </source>
</reference>
<evidence type="ECO:0000313" key="4">
    <source>
        <dbReference type="EMBL" id="MBD1545938.1"/>
    </source>
</evidence>
<keyword evidence="1" id="KW-0472">Membrane</keyword>
<dbReference type="Pfam" id="PF00990">
    <property type="entry name" value="GGDEF"/>
    <property type="match status" value="1"/>
</dbReference>
<dbReference type="SUPFAM" id="SSF141868">
    <property type="entry name" value="EAL domain-like"/>
    <property type="match status" value="1"/>
</dbReference>
<dbReference type="InterPro" id="IPR043128">
    <property type="entry name" value="Rev_trsase/Diguanyl_cyclase"/>
</dbReference>
<comment type="caution">
    <text evidence="4">The sequence shown here is derived from an EMBL/GenBank/DDBJ whole genome shotgun (WGS) entry which is preliminary data.</text>
</comment>
<dbReference type="NCBIfam" id="TIGR00254">
    <property type="entry name" value="GGDEF"/>
    <property type="match status" value="1"/>
</dbReference>
<dbReference type="Pfam" id="PF00563">
    <property type="entry name" value="EAL"/>
    <property type="match status" value="1"/>
</dbReference>
<feature type="transmembrane region" description="Helical" evidence="1">
    <location>
        <begin position="270"/>
        <end position="289"/>
    </location>
</feature>
<evidence type="ECO:0000256" key="1">
    <source>
        <dbReference type="SAM" id="Phobius"/>
    </source>
</evidence>
<dbReference type="PANTHER" id="PTHR44757">
    <property type="entry name" value="DIGUANYLATE CYCLASE DGCP"/>
    <property type="match status" value="1"/>
</dbReference>
<organism evidence="4 5">
    <name type="scientific">Roseibium aggregatum</name>
    <dbReference type="NCBI Taxonomy" id="187304"/>
    <lineage>
        <taxon>Bacteria</taxon>
        <taxon>Pseudomonadati</taxon>
        <taxon>Pseudomonadota</taxon>
        <taxon>Alphaproteobacteria</taxon>
        <taxon>Hyphomicrobiales</taxon>
        <taxon>Stappiaceae</taxon>
        <taxon>Roseibium</taxon>
    </lineage>
</organism>
<dbReference type="InterPro" id="IPR001633">
    <property type="entry name" value="EAL_dom"/>
</dbReference>
<dbReference type="InterPro" id="IPR035919">
    <property type="entry name" value="EAL_sf"/>
</dbReference>
<dbReference type="PANTHER" id="PTHR44757:SF2">
    <property type="entry name" value="BIOFILM ARCHITECTURE MAINTENANCE PROTEIN MBAA"/>
    <property type="match status" value="1"/>
</dbReference>